<accession>A0ABR2QB50</accession>
<evidence type="ECO:0000313" key="1">
    <source>
        <dbReference type="EMBL" id="KAK8997854.1"/>
    </source>
</evidence>
<gene>
    <name evidence="1" type="ORF">V6N11_012390</name>
</gene>
<protein>
    <submittedName>
        <fullName evidence="1">Uncharacterized protein</fullName>
    </submittedName>
</protein>
<organism evidence="1 2">
    <name type="scientific">Hibiscus sabdariffa</name>
    <name type="common">roselle</name>
    <dbReference type="NCBI Taxonomy" id="183260"/>
    <lineage>
        <taxon>Eukaryota</taxon>
        <taxon>Viridiplantae</taxon>
        <taxon>Streptophyta</taxon>
        <taxon>Embryophyta</taxon>
        <taxon>Tracheophyta</taxon>
        <taxon>Spermatophyta</taxon>
        <taxon>Magnoliopsida</taxon>
        <taxon>eudicotyledons</taxon>
        <taxon>Gunneridae</taxon>
        <taxon>Pentapetalae</taxon>
        <taxon>rosids</taxon>
        <taxon>malvids</taxon>
        <taxon>Malvales</taxon>
        <taxon>Malvaceae</taxon>
        <taxon>Malvoideae</taxon>
        <taxon>Hibiscus</taxon>
    </lineage>
</organism>
<dbReference type="Proteomes" id="UP001396334">
    <property type="component" value="Unassembled WGS sequence"/>
</dbReference>
<keyword evidence="2" id="KW-1185">Reference proteome</keyword>
<reference evidence="1 2" key="1">
    <citation type="journal article" date="2024" name="G3 (Bethesda)">
        <title>Genome assembly of Hibiscus sabdariffa L. provides insights into metabolisms of medicinal natural products.</title>
        <authorList>
            <person name="Kim T."/>
        </authorList>
    </citation>
    <scope>NUCLEOTIDE SEQUENCE [LARGE SCALE GENOMIC DNA]</scope>
    <source>
        <strain evidence="1">TK-2024</strain>
        <tissue evidence="1">Old leaves</tissue>
    </source>
</reference>
<proteinExistence type="predicted"/>
<dbReference type="EMBL" id="JBBPBN010000042">
    <property type="protein sequence ID" value="KAK8997854.1"/>
    <property type="molecule type" value="Genomic_DNA"/>
</dbReference>
<comment type="caution">
    <text evidence="1">The sequence shown here is derived from an EMBL/GenBank/DDBJ whole genome shotgun (WGS) entry which is preliminary data.</text>
</comment>
<evidence type="ECO:0000313" key="2">
    <source>
        <dbReference type="Proteomes" id="UP001396334"/>
    </source>
</evidence>
<sequence length="107" mass="12118">MLRLMAMKRPIPGPFFILWCQELGHTSISCFFKYKRRHASKSNPVLMKVVQEMTKTQDLSCYVAQTQALVLASGDQNQLLSSPRTNSTTFTIFLLSLSCEALSKEMP</sequence>
<name>A0ABR2QB50_9ROSI</name>